<dbReference type="Pfam" id="PF01345">
    <property type="entry name" value="DUF11"/>
    <property type="match status" value="3"/>
</dbReference>
<dbReference type="Proteomes" id="UP000542342">
    <property type="component" value="Unassembled WGS sequence"/>
</dbReference>
<evidence type="ECO:0000259" key="1">
    <source>
        <dbReference type="Pfam" id="PF01345"/>
    </source>
</evidence>
<dbReference type="Gene3D" id="2.60.40.10">
    <property type="entry name" value="Immunoglobulins"/>
    <property type="match status" value="1"/>
</dbReference>
<dbReference type="AlphaFoldDB" id="A0A7V9ACJ5"/>
<feature type="domain" description="DUF11" evidence="1">
    <location>
        <begin position="225"/>
        <end position="301"/>
    </location>
</feature>
<dbReference type="PANTHER" id="PTHR34819">
    <property type="entry name" value="LARGE CYSTEINE-RICH PERIPLASMIC PROTEIN OMCB"/>
    <property type="match status" value="1"/>
</dbReference>
<keyword evidence="3" id="KW-1185">Reference proteome</keyword>
<reference evidence="2 3" key="1">
    <citation type="submission" date="2020-07" db="EMBL/GenBank/DDBJ databases">
        <title>Thermogemmata thermophila gen. nov., sp. nov., a novel moderate thermophilic planctomycete from a Kamchatka hot spring.</title>
        <authorList>
            <person name="Elcheninov A.G."/>
            <person name="Podosokorskaya O.A."/>
            <person name="Kovaleva O.L."/>
            <person name="Novikov A."/>
            <person name="Bonch-Osmolovskaya E.A."/>
            <person name="Toshchakov S.V."/>
            <person name="Kublanov I.V."/>
        </authorList>
    </citation>
    <scope>NUCLEOTIDE SEQUENCE [LARGE SCALE GENOMIC DNA]</scope>
    <source>
        <strain evidence="2 3">2918</strain>
    </source>
</reference>
<feature type="domain" description="DUF11" evidence="1">
    <location>
        <begin position="118"/>
        <end position="187"/>
    </location>
</feature>
<accession>A0A7V9ACJ5</accession>
<organism evidence="2 3">
    <name type="scientific">Thermogemmata fonticola</name>
    <dbReference type="NCBI Taxonomy" id="2755323"/>
    <lineage>
        <taxon>Bacteria</taxon>
        <taxon>Pseudomonadati</taxon>
        <taxon>Planctomycetota</taxon>
        <taxon>Planctomycetia</taxon>
        <taxon>Gemmatales</taxon>
        <taxon>Gemmataceae</taxon>
        <taxon>Thermogemmata</taxon>
    </lineage>
</organism>
<dbReference type="InterPro" id="IPR001434">
    <property type="entry name" value="OmcB-like_DUF11"/>
</dbReference>
<dbReference type="InterPro" id="IPR013783">
    <property type="entry name" value="Ig-like_fold"/>
</dbReference>
<evidence type="ECO:0000313" key="2">
    <source>
        <dbReference type="EMBL" id="MBA2227238.1"/>
    </source>
</evidence>
<dbReference type="EMBL" id="JACEFB010000012">
    <property type="protein sequence ID" value="MBA2227238.1"/>
    <property type="molecule type" value="Genomic_DNA"/>
</dbReference>
<protein>
    <recommendedName>
        <fullName evidence="1">DUF11 domain-containing protein</fullName>
    </recommendedName>
</protein>
<dbReference type="InterPro" id="IPR051172">
    <property type="entry name" value="Chlamydia_OmcB"/>
</dbReference>
<gene>
    <name evidence="2" type="ORF">H0921_13835</name>
</gene>
<sequence>MRLEVTTPPQVVAGVECRCEVRLRNVGTSSVNQVVLEDEVPEGANYVGSEPPAQVQGRKLRWEIGPLEAGSEKHVMIRLVPLQEGSLRLRPVVSLAANAEKVLRVTRPRVLLQLSGPQQCRVGEEITWTIQLHNSGSGPAHNLLVQAQLSEGLRHAQGAVIEAQIPVLAAGESKTLPLRVTAVAPGMHQCRILAVATAQGEVTTQAAIRIVEPRLELRVHGPSKCLVRTETVYEITLSNPGSAETEPLALYVQLPPWLDFVQAGEGGTYQPEQRCVVWQLPSLAAGASRSIGIKLRATAPGEGTLRCLAQTLPPAVQGAAAPLPSSRRTLQAKSELPVRAEGVPALRFEVFDLEDPVLVGQEAVYEIRLLNQGTSPCQQIQLTALLPEGAEYKGSSGPTAIRQEENRLIFAPLANLPVRGEAIYRLRIRGTVAGDARLRVQLSYDSIRAPVIKEESTQFIQP</sequence>
<comment type="caution">
    <text evidence="2">The sequence shown here is derived from an EMBL/GenBank/DDBJ whole genome shotgun (WGS) entry which is preliminary data.</text>
</comment>
<name>A0A7V9ACJ5_9BACT</name>
<dbReference type="PANTHER" id="PTHR34819:SF3">
    <property type="entry name" value="CELL SURFACE PROTEIN"/>
    <property type="match status" value="1"/>
</dbReference>
<feature type="domain" description="DUF11" evidence="1">
    <location>
        <begin position="8"/>
        <end position="78"/>
    </location>
</feature>
<proteinExistence type="predicted"/>
<dbReference type="RefSeq" id="WP_194539106.1">
    <property type="nucleotide sequence ID" value="NZ_JACEFB010000012.1"/>
</dbReference>
<evidence type="ECO:0000313" key="3">
    <source>
        <dbReference type="Proteomes" id="UP000542342"/>
    </source>
</evidence>